<evidence type="ECO:0000259" key="1">
    <source>
        <dbReference type="Pfam" id="PF05362"/>
    </source>
</evidence>
<feature type="domain" description="Lon proteolytic" evidence="1">
    <location>
        <begin position="64"/>
        <end position="200"/>
    </location>
</feature>
<dbReference type="InterPro" id="IPR008269">
    <property type="entry name" value="Lon_proteolytic"/>
</dbReference>
<dbReference type="RefSeq" id="NP_496538.2">
    <property type="nucleotide sequence ID" value="NM_064137.2"/>
</dbReference>
<dbReference type="AGR" id="WB:WBGene00014156"/>
<name>Q23668_CAEEL</name>
<reference evidence="2 3" key="1">
    <citation type="journal article" date="1998" name="Science">
        <title>Genome sequence of the nematode C. elegans: a platform for investigating biology.</title>
        <authorList>
            <consortium name="The C. elegans sequencing consortium"/>
            <person name="Sulson J.E."/>
            <person name="Waterston R."/>
        </authorList>
    </citation>
    <scope>NUCLEOTIDE SEQUENCE [LARGE SCALE GENOMIC DNA]</scope>
    <source>
        <strain evidence="2 3">Bristol N2</strain>
    </source>
</reference>
<sequence>MASISQASSDLLGSSSVLCAHVVPQQGEIGKKAITYEMSEFFFKLLALKTIVSECRWKESEVDSLMIVGKLGKRMKNTVRLSQALVKLTLGRTIPNIIRSVKVEFVYDSALDGPTAGLCTAVAIWGAIKGTQMPTGLVIIGKINLFGNVEAVEDLVEMVQECIEKGHTAVMVPGVQFHLIPDPMKGQISVHPVATFVQAIELIQHM</sequence>
<dbReference type="CTD" id="191466"/>
<protein>
    <submittedName>
        <fullName evidence="2">Lon proteolytic domain-containing protein</fullName>
    </submittedName>
</protein>
<dbReference type="Bgee" id="WBGene00014156">
    <property type="expression patterns" value="Expressed in embryo and 3 other cell types or tissues"/>
</dbReference>
<dbReference type="InterPro" id="IPR020568">
    <property type="entry name" value="Ribosomal_Su5_D2-typ_SF"/>
</dbReference>
<dbReference type="UCSC" id="ZK930.6">
    <property type="organism name" value="c. elegans"/>
</dbReference>
<dbReference type="HOGENOM" id="CLU_1332996_0_0_1"/>
<dbReference type="Pfam" id="PF05362">
    <property type="entry name" value="Lon_C"/>
    <property type="match status" value="1"/>
</dbReference>
<proteinExistence type="predicted"/>
<dbReference type="InParanoid" id="Q23668"/>
<dbReference type="GO" id="GO:0004176">
    <property type="term" value="F:ATP-dependent peptidase activity"/>
    <property type="evidence" value="ECO:0007669"/>
    <property type="project" value="InterPro"/>
</dbReference>
<organism evidence="2 3">
    <name type="scientific">Caenorhabditis elegans</name>
    <dbReference type="NCBI Taxonomy" id="6239"/>
    <lineage>
        <taxon>Eukaryota</taxon>
        <taxon>Metazoa</taxon>
        <taxon>Ecdysozoa</taxon>
        <taxon>Nematoda</taxon>
        <taxon>Chromadorea</taxon>
        <taxon>Rhabditida</taxon>
        <taxon>Rhabditina</taxon>
        <taxon>Rhabditomorpha</taxon>
        <taxon>Rhabditoidea</taxon>
        <taxon>Rhabditidae</taxon>
        <taxon>Peloderinae</taxon>
        <taxon>Caenorhabditis</taxon>
    </lineage>
</organism>
<dbReference type="GeneID" id="191466"/>
<evidence type="ECO:0000313" key="2">
    <source>
        <dbReference type="EMBL" id="CAA94174.2"/>
    </source>
</evidence>
<accession>Q23668</accession>
<dbReference type="SMR" id="Q23668"/>
<dbReference type="GO" id="GO:0006508">
    <property type="term" value="P:proteolysis"/>
    <property type="evidence" value="ECO:0007669"/>
    <property type="project" value="InterPro"/>
</dbReference>
<gene>
    <name evidence="2" type="ORF">CELE_ZK930.6</name>
    <name evidence="2 4" type="ORF">ZK930.6</name>
</gene>
<dbReference type="SUPFAM" id="SSF54211">
    <property type="entry name" value="Ribosomal protein S5 domain 2-like"/>
    <property type="match status" value="1"/>
</dbReference>
<dbReference type="GO" id="GO:0004252">
    <property type="term" value="F:serine-type endopeptidase activity"/>
    <property type="evidence" value="ECO:0007669"/>
    <property type="project" value="InterPro"/>
</dbReference>
<dbReference type="PaxDb" id="6239-ZK930.6"/>
<dbReference type="KEGG" id="cel:CELE_ZK930.6"/>
<dbReference type="EMBL" id="BX284602">
    <property type="protein sequence ID" value="CAA94174.2"/>
    <property type="molecule type" value="Genomic_DNA"/>
</dbReference>
<keyword evidence="3" id="KW-1185">Reference proteome</keyword>
<dbReference type="PhylomeDB" id="Q23668"/>
<dbReference type="AlphaFoldDB" id="Q23668"/>
<dbReference type="Proteomes" id="UP000001940">
    <property type="component" value="Chromosome II"/>
</dbReference>
<dbReference type="InterPro" id="IPR014721">
    <property type="entry name" value="Ribsml_uS5_D2-typ_fold_subgr"/>
</dbReference>
<evidence type="ECO:0000313" key="3">
    <source>
        <dbReference type="Proteomes" id="UP000001940"/>
    </source>
</evidence>
<evidence type="ECO:0000313" key="4">
    <source>
        <dbReference type="WormBase" id="ZK930.6"/>
    </source>
</evidence>
<dbReference type="WormBase" id="ZK930.6">
    <property type="protein sequence ID" value="CE44372"/>
    <property type="gene ID" value="WBGene00014156"/>
</dbReference>
<dbReference type="Gene3D" id="3.30.230.10">
    <property type="match status" value="1"/>
</dbReference>